<evidence type="ECO:0000313" key="3">
    <source>
        <dbReference type="EMBL" id="OGL79241.1"/>
    </source>
</evidence>
<proteinExistence type="predicted"/>
<gene>
    <name evidence="3" type="ORF">A3E39_00475</name>
</gene>
<accession>A0A1F7ULU5</accession>
<dbReference type="AlphaFoldDB" id="A0A1F7ULU5"/>
<evidence type="ECO:0000256" key="1">
    <source>
        <dbReference type="SAM" id="MobiDB-lite"/>
    </source>
</evidence>
<dbReference type="EMBL" id="MGEH01000015">
    <property type="protein sequence ID" value="OGL79241.1"/>
    <property type="molecule type" value="Genomic_DNA"/>
</dbReference>
<dbReference type="InterPro" id="IPR021655">
    <property type="entry name" value="Put_metal-bd"/>
</dbReference>
<organism evidence="3 4">
    <name type="scientific">Candidatus Uhrbacteria bacterium RIFCSPHIGHO2_12_FULL_60_25</name>
    <dbReference type="NCBI Taxonomy" id="1802399"/>
    <lineage>
        <taxon>Bacteria</taxon>
        <taxon>Candidatus Uhriibacteriota</taxon>
    </lineage>
</organism>
<feature type="chain" id="PRO_5009533077" evidence="2">
    <location>
        <begin position="22"/>
        <end position="744"/>
    </location>
</feature>
<sequence>MYKNLKWTLLMIACIALVACGGRVVTDSTGVPDYGSAGAAGSFEIDGGSFAGSPADGGGTGGNSGSSGSGGSSGAAGNGQAGIGGGAGSPDVDAGTDGDAADAYPPYCTTNERRLRDLDDDSYGDPNNYIFVNVCAPWEDGYVNWITGNDDCDDGNPDVHPGAPEVSGNGIDDNCNGVVDEGAVDGGTDGGCQPRLIAKLNQHFDTTVCPGDVAIQTLMFTLTAECQDMVVDRIMLKLASQDFAATDSTPFCAAPCTSPGDWYFRNLKLTTSTGVVLMGPIDTPSQHTSNDLAHLTFSDSFTLKAGEFILLILQMDVSESFTSSLAETRYQAHLLGVDVGDGNTPYVVENNVDPTKAVKVKQVCGASGLKVEEYSSPLSRIVVSSADNGPVPVFTNYAVTNATNAAIAVDEVVIRQTNPNGSMADLRKVFILGSSSVGPISSLDTDTTPGATPDQDLPVVLTFPVQGIEGFVVPANETVFISLVARPAAPQPTSIPGNLARSGHTPALEIESMKANDGAITAEVVPHEAPFHQLRKTKPTITVLPLVPSGPVAIGVDQDLFKFQVTPDVNGSVSFVQIGLATDKTAGLAVSDLRLRRGATDMDPSSVYVMGSGPGGAPLVASETVGKLLIKFPFEEYVAGSGSVYTLHGTVTYQVATTPSVITIGFDRTPSTTPVTGSLHNPGGGPVYSVNPADAQYPYNTVPGWEGVTLWSDLSEVPHSTQSGDWTHDLYLEDLSQTQTLVTY</sequence>
<reference evidence="3 4" key="1">
    <citation type="journal article" date="2016" name="Nat. Commun.">
        <title>Thousands of microbial genomes shed light on interconnected biogeochemical processes in an aquifer system.</title>
        <authorList>
            <person name="Anantharaman K."/>
            <person name="Brown C.T."/>
            <person name="Hug L.A."/>
            <person name="Sharon I."/>
            <person name="Castelle C.J."/>
            <person name="Probst A.J."/>
            <person name="Thomas B.C."/>
            <person name="Singh A."/>
            <person name="Wilkins M.J."/>
            <person name="Karaoz U."/>
            <person name="Brodie E.L."/>
            <person name="Williams K.H."/>
            <person name="Hubbard S.S."/>
            <person name="Banfield J.F."/>
        </authorList>
    </citation>
    <scope>NUCLEOTIDE SEQUENCE [LARGE SCALE GENOMIC DNA]</scope>
</reference>
<comment type="caution">
    <text evidence="3">The sequence shown here is derived from an EMBL/GenBank/DDBJ whole genome shotgun (WGS) entry which is preliminary data.</text>
</comment>
<keyword evidence="2" id="KW-0732">Signal</keyword>
<feature type="signal peptide" evidence="2">
    <location>
        <begin position="1"/>
        <end position="21"/>
    </location>
</feature>
<protein>
    <submittedName>
        <fullName evidence="3">Uncharacterized protein</fullName>
    </submittedName>
</protein>
<dbReference type="PROSITE" id="PS51257">
    <property type="entry name" value="PROKAR_LIPOPROTEIN"/>
    <property type="match status" value="1"/>
</dbReference>
<feature type="region of interest" description="Disordered" evidence="1">
    <location>
        <begin position="50"/>
        <end position="107"/>
    </location>
</feature>
<dbReference type="STRING" id="1802399.A3E39_00475"/>
<feature type="compositionally biased region" description="Gly residues" evidence="1">
    <location>
        <begin position="55"/>
        <end position="88"/>
    </location>
</feature>
<evidence type="ECO:0000313" key="4">
    <source>
        <dbReference type="Proteomes" id="UP000176603"/>
    </source>
</evidence>
<name>A0A1F7ULU5_9BACT</name>
<evidence type="ECO:0000256" key="2">
    <source>
        <dbReference type="SAM" id="SignalP"/>
    </source>
</evidence>
<dbReference type="Proteomes" id="UP000176603">
    <property type="component" value="Unassembled WGS sequence"/>
</dbReference>
<dbReference type="Pfam" id="PF11617">
    <property type="entry name" value="Cu-binding_MopE"/>
    <property type="match status" value="1"/>
</dbReference>